<name>A0ABS0HXT1_9HYPH</name>
<feature type="transmembrane region" description="Helical" evidence="1">
    <location>
        <begin position="12"/>
        <end position="34"/>
    </location>
</feature>
<dbReference type="RefSeq" id="WP_196265608.1">
    <property type="nucleotide sequence ID" value="NZ_JADQDN010000021.1"/>
</dbReference>
<proteinExistence type="predicted"/>
<accession>A0ABS0HXT1</accession>
<evidence type="ECO:0000256" key="1">
    <source>
        <dbReference type="SAM" id="Phobius"/>
    </source>
</evidence>
<keyword evidence="1" id="KW-0812">Transmembrane</keyword>
<gene>
    <name evidence="2" type="ORF">I2H36_19730</name>
</gene>
<feature type="transmembrane region" description="Helical" evidence="1">
    <location>
        <begin position="128"/>
        <end position="148"/>
    </location>
</feature>
<sequence>MSTQAAPRGARIMAWLVVAITAALVVLGLAWYGFSTEVHQRIWRDIAERPGGPMSFRFLLQPTMAFIAALHDGIRDARVHRMSYLRAILRDPIERGDRLREGLFATARLILLGIGMDAIYQWREIGGFYPGEALLITFLLAVLPYLLLRGPISLIARRFVHSSNGAR</sequence>
<dbReference type="EMBL" id="JADQDN010000021">
    <property type="protein sequence ID" value="MBF9198265.1"/>
    <property type="molecule type" value="Genomic_DNA"/>
</dbReference>
<keyword evidence="3" id="KW-1185">Reference proteome</keyword>
<evidence type="ECO:0000313" key="2">
    <source>
        <dbReference type="EMBL" id="MBF9198265.1"/>
    </source>
</evidence>
<organism evidence="2 3">
    <name type="scientific">Microvirga terrestris</name>
    <dbReference type="NCBI Taxonomy" id="2791024"/>
    <lineage>
        <taxon>Bacteria</taxon>
        <taxon>Pseudomonadati</taxon>
        <taxon>Pseudomonadota</taxon>
        <taxon>Alphaproteobacteria</taxon>
        <taxon>Hyphomicrobiales</taxon>
        <taxon>Methylobacteriaceae</taxon>
        <taxon>Microvirga</taxon>
    </lineage>
</organism>
<protein>
    <submittedName>
        <fullName evidence="2">Uncharacterized protein</fullName>
    </submittedName>
</protein>
<dbReference type="Proteomes" id="UP000611708">
    <property type="component" value="Unassembled WGS sequence"/>
</dbReference>
<reference evidence="2 3" key="1">
    <citation type="submission" date="2020-11" db="EMBL/GenBank/DDBJ databases">
        <authorList>
            <person name="Kim M.K."/>
        </authorList>
    </citation>
    <scope>NUCLEOTIDE SEQUENCE [LARGE SCALE GENOMIC DNA]</scope>
    <source>
        <strain evidence="2 3">BT290</strain>
    </source>
</reference>
<keyword evidence="1" id="KW-0472">Membrane</keyword>
<evidence type="ECO:0000313" key="3">
    <source>
        <dbReference type="Proteomes" id="UP000611708"/>
    </source>
</evidence>
<comment type="caution">
    <text evidence="2">The sequence shown here is derived from an EMBL/GenBank/DDBJ whole genome shotgun (WGS) entry which is preliminary data.</text>
</comment>
<keyword evidence="1" id="KW-1133">Transmembrane helix</keyword>